<organism evidence="3">
    <name type="scientific">Ditylum brightwellii</name>
    <dbReference type="NCBI Taxonomy" id="49249"/>
    <lineage>
        <taxon>Eukaryota</taxon>
        <taxon>Sar</taxon>
        <taxon>Stramenopiles</taxon>
        <taxon>Ochrophyta</taxon>
        <taxon>Bacillariophyta</taxon>
        <taxon>Mediophyceae</taxon>
        <taxon>Lithodesmiophycidae</taxon>
        <taxon>Lithodesmiales</taxon>
        <taxon>Lithodesmiaceae</taxon>
        <taxon>Ditylum</taxon>
    </lineage>
</organism>
<feature type="compositionally biased region" description="Low complexity" evidence="1">
    <location>
        <begin position="124"/>
        <end position="138"/>
    </location>
</feature>
<protein>
    <submittedName>
        <fullName evidence="3">Uncharacterized protein</fullName>
    </submittedName>
</protein>
<sequence>MRVSVQSLALFLASAPLSNAFISAPRRTFTNQIRETSPRWSSAPEDSEEDGSSGASKFKELLERAKEATPSTSTGLPPTSNPLAEVEAILKAPTEYTQPPPPSSPQQLFDQYGNPVPLPPPPQYYDQYGNPVPSAAAAVPPPPPPTLPSASAGGVTRTKAERKTGRNRDADSISNTADIYFAQLKRDSTVRTAARQAGDLDTANQAMAHPDIEKMKDLVNNQINNGYCCQYNSCIKKLRATHDRDDIHITTNLLVMATCRISHISSEGHVYKSLRCRAYE</sequence>
<evidence type="ECO:0000313" key="3">
    <source>
        <dbReference type="EMBL" id="CAE4647528.1"/>
    </source>
</evidence>
<feature type="chain" id="PRO_5030907280" evidence="2">
    <location>
        <begin position="21"/>
        <end position="280"/>
    </location>
</feature>
<name>A0A7S4SJS1_9STRA</name>
<feature type="signal peptide" evidence="2">
    <location>
        <begin position="1"/>
        <end position="20"/>
    </location>
</feature>
<dbReference type="AlphaFoldDB" id="A0A7S4SJS1"/>
<keyword evidence="2" id="KW-0732">Signal</keyword>
<feature type="compositionally biased region" description="Basic and acidic residues" evidence="1">
    <location>
        <begin position="158"/>
        <end position="171"/>
    </location>
</feature>
<accession>A0A7S4SJS1</accession>
<feature type="compositionally biased region" description="Basic and acidic residues" evidence="1">
    <location>
        <begin position="57"/>
        <end position="67"/>
    </location>
</feature>
<proteinExistence type="predicted"/>
<gene>
    <name evidence="3" type="ORF">DBRI00130_LOCUS36240</name>
</gene>
<evidence type="ECO:0000256" key="1">
    <source>
        <dbReference type="SAM" id="MobiDB-lite"/>
    </source>
</evidence>
<reference evidence="3" key="1">
    <citation type="submission" date="2021-01" db="EMBL/GenBank/DDBJ databases">
        <authorList>
            <person name="Corre E."/>
            <person name="Pelletier E."/>
            <person name="Niang G."/>
            <person name="Scheremetjew M."/>
            <person name="Finn R."/>
            <person name="Kale V."/>
            <person name="Holt S."/>
            <person name="Cochrane G."/>
            <person name="Meng A."/>
            <person name="Brown T."/>
            <person name="Cohen L."/>
        </authorList>
    </citation>
    <scope>NUCLEOTIDE SEQUENCE</scope>
    <source>
        <strain evidence="3">GSO104</strain>
    </source>
</reference>
<feature type="region of interest" description="Disordered" evidence="1">
    <location>
        <begin position="33"/>
        <end position="171"/>
    </location>
</feature>
<feature type="compositionally biased region" description="Low complexity" evidence="1">
    <location>
        <begin position="69"/>
        <end position="82"/>
    </location>
</feature>
<dbReference type="EMBL" id="HBNS01046900">
    <property type="protein sequence ID" value="CAE4647528.1"/>
    <property type="molecule type" value="Transcribed_RNA"/>
</dbReference>
<evidence type="ECO:0000256" key="2">
    <source>
        <dbReference type="SAM" id="SignalP"/>
    </source>
</evidence>